<evidence type="ECO:0000313" key="2">
    <source>
        <dbReference type="Proteomes" id="UP000014909"/>
    </source>
</evidence>
<protein>
    <submittedName>
        <fullName evidence="1">Uncharacterized protein</fullName>
    </submittedName>
</protein>
<proteinExistence type="predicted"/>
<dbReference type="HOGENOM" id="CLU_3371646_0_0_6"/>
<dbReference type="BioCyc" id="AMAC1300253:G12YX-1614-MONOMER"/>
<dbReference type="AlphaFoldDB" id="S5ADX5"/>
<gene>
    <name evidence="1" type="ORF">I633_10050</name>
</gene>
<reference evidence="1 2" key="1">
    <citation type="journal article" date="2013" name="Genome Biol. Evol.">
        <title>Genomic Diversity of "Deep Ecotype" Alteromonas macleodii Isolates: Evidence for Pan-Mediterranean Clonal Frames.</title>
        <authorList>
            <person name="Lopez-Perez M."/>
            <person name="Gonzaga A."/>
            <person name="Rodriguez-Valera F."/>
        </authorList>
    </citation>
    <scope>NUCLEOTIDE SEQUENCE [LARGE SCALE GENOMIC DNA]</scope>
    <source>
        <strain evidence="2">'English Channel 615'</strain>
    </source>
</reference>
<name>S5ADX5_9ALTE</name>
<sequence>MHPQTKELIELQYQTLDVLKIEGGKVAVIRKHEE</sequence>
<dbReference type="KEGG" id="amh:I633_10050"/>
<evidence type="ECO:0000313" key="1">
    <source>
        <dbReference type="EMBL" id="AGP78000.1"/>
    </source>
</evidence>
<dbReference type="Proteomes" id="UP000014909">
    <property type="component" value="Chromosome"/>
</dbReference>
<accession>S5ADX5</accession>
<dbReference type="EMBL" id="CP004846">
    <property type="protein sequence ID" value="AGP78000.1"/>
    <property type="molecule type" value="Genomic_DNA"/>
</dbReference>
<organism evidence="1 2">
    <name type="scientific">Alteromonas mediterranea 615</name>
    <dbReference type="NCBI Taxonomy" id="1300253"/>
    <lineage>
        <taxon>Bacteria</taxon>
        <taxon>Pseudomonadati</taxon>
        <taxon>Pseudomonadota</taxon>
        <taxon>Gammaproteobacteria</taxon>
        <taxon>Alteromonadales</taxon>
        <taxon>Alteromonadaceae</taxon>
        <taxon>Alteromonas/Salinimonas group</taxon>
        <taxon>Alteromonas</taxon>
    </lineage>
</organism>